<organism evidence="2 3">
    <name type="scientific">Vagococcus coleopterorum</name>
    <dbReference type="NCBI Taxonomy" id="2714946"/>
    <lineage>
        <taxon>Bacteria</taxon>
        <taxon>Bacillati</taxon>
        <taxon>Bacillota</taxon>
        <taxon>Bacilli</taxon>
        <taxon>Lactobacillales</taxon>
        <taxon>Enterococcaceae</taxon>
        <taxon>Vagococcus</taxon>
    </lineage>
</organism>
<dbReference type="AlphaFoldDB" id="A0A6G8AL94"/>
<evidence type="ECO:0000313" key="2">
    <source>
        <dbReference type="EMBL" id="QIL45841.1"/>
    </source>
</evidence>
<dbReference type="Pfam" id="PF14355">
    <property type="entry name" value="Abi_C"/>
    <property type="match status" value="1"/>
</dbReference>
<name>A0A6G8AL94_9ENTE</name>
<dbReference type="KEGG" id="vah:G7081_01415"/>
<sequence length="264" mass="30721">MDYLEKKLIKSFFNNGGYVLDFTNSTFDEFTEYYIGRSIRREYGLSKGKTLEKFVDMELETDGIKLLIKFFEHYEMMNKNSDDITQYMLDYAPRVKLILDKELALLKEKDKHVFFESEFVKNVDSDYIKKQSQLIIDAIKDAPSDAIGKSKELLETCFKYILDDLEIAYSKDETVLTLRKKVFKELNLDSKDNLSAKSSRDVQQVLSGLTQIIQGINGLRNEKGSGHGKEKNFEELPPRYAMLVVNSMVAIVNFTWETYECLYK</sequence>
<keyword evidence="3" id="KW-1185">Reference proteome</keyword>
<dbReference type="EMBL" id="CP049886">
    <property type="protein sequence ID" value="QIL45841.1"/>
    <property type="molecule type" value="Genomic_DNA"/>
</dbReference>
<gene>
    <name evidence="2" type="ORF">G7081_01415</name>
</gene>
<evidence type="ECO:0000313" key="3">
    <source>
        <dbReference type="Proteomes" id="UP000500890"/>
    </source>
</evidence>
<reference evidence="2 3" key="1">
    <citation type="submission" date="2020-03" db="EMBL/GenBank/DDBJ databases">
        <title>Vagococcus sp. nov., isolated from beetles.</title>
        <authorList>
            <person name="Hyun D.-W."/>
            <person name="Bae J.-W."/>
        </authorList>
    </citation>
    <scope>NUCLEOTIDE SEQUENCE [LARGE SCALE GENOMIC DNA]</scope>
    <source>
        <strain evidence="2 3">HDW17A</strain>
    </source>
</reference>
<proteinExistence type="predicted"/>
<accession>A0A6G8AL94</accession>
<feature type="domain" description="Abortive infection protein-like C-terminal" evidence="1">
    <location>
        <begin position="177"/>
        <end position="256"/>
    </location>
</feature>
<dbReference type="Proteomes" id="UP000500890">
    <property type="component" value="Chromosome"/>
</dbReference>
<evidence type="ECO:0000259" key="1">
    <source>
        <dbReference type="Pfam" id="PF14355"/>
    </source>
</evidence>
<dbReference type="InterPro" id="IPR026001">
    <property type="entry name" value="Abi-like_C"/>
</dbReference>
<dbReference type="RefSeq" id="WP_166006736.1">
    <property type="nucleotide sequence ID" value="NZ_CP049886.1"/>
</dbReference>
<protein>
    <submittedName>
        <fullName evidence="2">Abortive infection family protein</fullName>
    </submittedName>
</protein>